<dbReference type="RefSeq" id="WP_101175450.1">
    <property type="nucleotide sequence ID" value="NZ_PISE01000004.1"/>
</dbReference>
<reference evidence="7 8" key="1">
    <citation type="journal article" date="2003" name="Int. J. Syst. Evol. Microbiol.">
        <title>Bacillus nealsonii sp. nov., isolated from a spacecraft-assembly facility, whose spores are gamma-radiation resistant.</title>
        <authorList>
            <person name="Venkateswaran K."/>
            <person name="Kempf M."/>
            <person name="Chen F."/>
            <person name="Satomi M."/>
            <person name="Nicholson W."/>
            <person name="Kern R."/>
        </authorList>
    </citation>
    <scope>NUCLEOTIDE SEQUENCE [LARGE SCALE GENOMIC DNA]</scope>
    <source>
        <strain evidence="7 8">FO-92</strain>
    </source>
</reference>
<dbReference type="PANTHER" id="PTHR43580">
    <property type="entry name" value="OXIDOREDUCTASE GLYR1-RELATED"/>
    <property type="match status" value="1"/>
</dbReference>
<dbReference type="OrthoDB" id="9786703at2"/>
<evidence type="ECO:0000256" key="2">
    <source>
        <dbReference type="ARBA" id="ARBA00023002"/>
    </source>
</evidence>
<evidence type="ECO:0000256" key="1">
    <source>
        <dbReference type="ARBA" id="ARBA00009080"/>
    </source>
</evidence>
<protein>
    <submittedName>
        <fullName evidence="7">NAD(P)-dependent oxidoreductase</fullName>
    </submittedName>
</protein>
<dbReference type="PANTHER" id="PTHR43580:SF2">
    <property type="entry name" value="CYTOKINE-LIKE NUCLEAR FACTOR N-PAC"/>
    <property type="match status" value="1"/>
</dbReference>
<dbReference type="InterPro" id="IPR013328">
    <property type="entry name" value="6PGD_dom2"/>
</dbReference>
<feature type="active site" evidence="4">
    <location>
        <position position="171"/>
    </location>
</feature>
<evidence type="ECO:0000259" key="5">
    <source>
        <dbReference type="Pfam" id="PF03446"/>
    </source>
</evidence>
<dbReference type="SUPFAM" id="SSF48179">
    <property type="entry name" value="6-phosphogluconate dehydrogenase C-terminal domain-like"/>
    <property type="match status" value="1"/>
</dbReference>
<dbReference type="InterPro" id="IPR015815">
    <property type="entry name" value="HIBADH-related"/>
</dbReference>
<comment type="similarity">
    <text evidence="1">Belongs to the HIBADH-related family.</text>
</comment>
<dbReference type="GO" id="GO:0016491">
    <property type="term" value="F:oxidoreductase activity"/>
    <property type="evidence" value="ECO:0007669"/>
    <property type="project" value="UniProtKB-KW"/>
</dbReference>
<dbReference type="PIRSF" id="PIRSF000103">
    <property type="entry name" value="HIBADH"/>
    <property type="match status" value="1"/>
</dbReference>
<evidence type="ECO:0000256" key="4">
    <source>
        <dbReference type="PIRSR" id="PIRSR000103-1"/>
    </source>
</evidence>
<proteinExistence type="inferred from homology"/>
<dbReference type="Pfam" id="PF14833">
    <property type="entry name" value="NAD_binding_11"/>
    <property type="match status" value="1"/>
</dbReference>
<name>A0A2N0Z749_9BACI</name>
<sequence length="290" mass="31310">MNIGWIGLGNMGRVMAENLVKADHRLFIYNRTKIKAESLVNIGATFCEDPSKVVYLSDVIITMVSDDDAVKSIYSSEGGLFENGNAQGKLFIDMSTVSPETSKSIADKCEKMGAYFLDAPVSGSVKPAKEGNLVIMVGGKKDVYEKVVPVFNILGKKSLYLGDNGSGSIAKLAINLLLGITIQGIAESILFAEKHGITREEMMTIINESAVGTDISQIKTENILKNEYPAAFPLKHMTKDLGLVKNTGTVSPLAKAVEEAFRLALEAGLGEQDVMGITDYLSENKFSKLT</sequence>
<keyword evidence="3" id="KW-0520">NAD</keyword>
<evidence type="ECO:0000256" key="3">
    <source>
        <dbReference type="ARBA" id="ARBA00023027"/>
    </source>
</evidence>
<dbReference type="InterPro" id="IPR008927">
    <property type="entry name" value="6-PGluconate_DH-like_C_sf"/>
</dbReference>
<comment type="caution">
    <text evidence="7">The sequence shown here is derived from an EMBL/GenBank/DDBJ whole genome shotgun (WGS) entry which is preliminary data.</text>
</comment>
<accession>A0A2N0Z749</accession>
<dbReference type="GO" id="GO:0050661">
    <property type="term" value="F:NADP binding"/>
    <property type="evidence" value="ECO:0007669"/>
    <property type="project" value="InterPro"/>
</dbReference>
<dbReference type="SUPFAM" id="SSF51735">
    <property type="entry name" value="NAD(P)-binding Rossmann-fold domains"/>
    <property type="match status" value="1"/>
</dbReference>
<evidence type="ECO:0000313" key="7">
    <source>
        <dbReference type="EMBL" id="PKG25345.1"/>
    </source>
</evidence>
<dbReference type="InterPro" id="IPR051265">
    <property type="entry name" value="HIBADH-related_NP60_sf"/>
</dbReference>
<dbReference type="AlphaFoldDB" id="A0A2N0Z749"/>
<organism evidence="7 8">
    <name type="scientific">Niallia nealsonii</name>
    <dbReference type="NCBI Taxonomy" id="115979"/>
    <lineage>
        <taxon>Bacteria</taxon>
        <taxon>Bacillati</taxon>
        <taxon>Bacillota</taxon>
        <taxon>Bacilli</taxon>
        <taxon>Bacillales</taxon>
        <taxon>Bacillaceae</taxon>
        <taxon>Niallia</taxon>
    </lineage>
</organism>
<dbReference type="Proteomes" id="UP000233375">
    <property type="component" value="Unassembled WGS sequence"/>
</dbReference>
<gene>
    <name evidence="7" type="ORF">CWS01_02375</name>
</gene>
<keyword evidence="2" id="KW-0560">Oxidoreductase</keyword>
<dbReference type="Gene3D" id="1.10.1040.10">
    <property type="entry name" value="N-(1-d-carboxylethyl)-l-norvaline Dehydrogenase, domain 2"/>
    <property type="match status" value="1"/>
</dbReference>
<dbReference type="InterPro" id="IPR036291">
    <property type="entry name" value="NAD(P)-bd_dom_sf"/>
</dbReference>
<dbReference type="Gene3D" id="3.40.50.720">
    <property type="entry name" value="NAD(P)-binding Rossmann-like Domain"/>
    <property type="match status" value="1"/>
</dbReference>
<keyword evidence="8" id="KW-1185">Reference proteome</keyword>
<dbReference type="EMBL" id="PISE01000004">
    <property type="protein sequence ID" value="PKG25345.1"/>
    <property type="molecule type" value="Genomic_DNA"/>
</dbReference>
<evidence type="ECO:0000313" key="8">
    <source>
        <dbReference type="Proteomes" id="UP000233375"/>
    </source>
</evidence>
<dbReference type="Pfam" id="PF03446">
    <property type="entry name" value="NAD_binding_2"/>
    <property type="match status" value="1"/>
</dbReference>
<evidence type="ECO:0000259" key="6">
    <source>
        <dbReference type="Pfam" id="PF14833"/>
    </source>
</evidence>
<feature type="domain" description="6-phosphogluconate dehydrogenase NADP-binding" evidence="5">
    <location>
        <begin position="2"/>
        <end position="162"/>
    </location>
</feature>
<dbReference type="InterPro" id="IPR006115">
    <property type="entry name" value="6PGDH_NADP-bd"/>
</dbReference>
<dbReference type="GO" id="GO:0051287">
    <property type="term" value="F:NAD binding"/>
    <property type="evidence" value="ECO:0007669"/>
    <property type="project" value="InterPro"/>
</dbReference>
<dbReference type="InterPro" id="IPR029154">
    <property type="entry name" value="HIBADH-like_NADP-bd"/>
</dbReference>
<feature type="domain" description="3-hydroxyisobutyrate dehydrogenase-like NAD-binding" evidence="6">
    <location>
        <begin position="165"/>
        <end position="278"/>
    </location>
</feature>